<proteinExistence type="predicted"/>
<name>A0A1H4DV55_9SPHI</name>
<dbReference type="RefSeq" id="WP_090556624.1">
    <property type="nucleotide sequence ID" value="NZ_FNRA01000005.1"/>
</dbReference>
<dbReference type="OrthoDB" id="10015200at2"/>
<keyword evidence="2" id="KW-1185">Reference proteome</keyword>
<sequence length="162" mass="19028">MTQRTLNKIEGIGLIIILLTSFIQQSENTILSSKQEFDYYKIHNKLDNLWTITSHQYAENHPGDSVRFLINFKAYRDHWKIYSEEERHPDAVYLNKEIANYESLRILAFFIGSIMLIAPKFVRNTDDTECSTQSSSFDKRRIIYRSFPPSLKRGAAIMKKDK</sequence>
<reference evidence="1 2" key="1">
    <citation type="submission" date="2016-10" db="EMBL/GenBank/DDBJ databases">
        <authorList>
            <person name="de Groot N.N."/>
        </authorList>
    </citation>
    <scope>NUCLEOTIDE SEQUENCE [LARGE SCALE GENOMIC DNA]</scope>
    <source>
        <strain evidence="1 2">DSM 19033</strain>
    </source>
</reference>
<evidence type="ECO:0000313" key="1">
    <source>
        <dbReference type="EMBL" id="SEA76644.1"/>
    </source>
</evidence>
<dbReference type="STRING" id="425514.SAMN05443550_105120"/>
<evidence type="ECO:0000313" key="2">
    <source>
        <dbReference type="Proteomes" id="UP000198850"/>
    </source>
</evidence>
<protein>
    <submittedName>
        <fullName evidence="1">Uncharacterized protein</fullName>
    </submittedName>
</protein>
<dbReference type="Proteomes" id="UP000198850">
    <property type="component" value="Unassembled WGS sequence"/>
</dbReference>
<accession>A0A1H4DV55</accession>
<dbReference type="AlphaFoldDB" id="A0A1H4DV55"/>
<dbReference type="EMBL" id="FNRA01000005">
    <property type="protein sequence ID" value="SEA76644.1"/>
    <property type="molecule type" value="Genomic_DNA"/>
</dbReference>
<gene>
    <name evidence="1" type="ORF">SAMN05443550_105120</name>
</gene>
<organism evidence="1 2">
    <name type="scientific">Pedobacter hartonius</name>
    <dbReference type="NCBI Taxonomy" id="425514"/>
    <lineage>
        <taxon>Bacteria</taxon>
        <taxon>Pseudomonadati</taxon>
        <taxon>Bacteroidota</taxon>
        <taxon>Sphingobacteriia</taxon>
        <taxon>Sphingobacteriales</taxon>
        <taxon>Sphingobacteriaceae</taxon>
        <taxon>Pedobacter</taxon>
    </lineage>
</organism>